<dbReference type="SUPFAM" id="SSF52317">
    <property type="entry name" value="Class I glutamine amidotransferase-like"/>
    <property type="match status" value="1"/>
</dbReference>
<dbReference type="EC" id="3.4.-.-" evidence="5"/>
<dbReference type="PANTHER" id="PTHR30237">
    <property type="entry name" value="MURAMOYLTETRAPEPTIDE CARBOXYPEPTIDASE"/>
    <property type="match status" value="1"/>
</dbReference>
<evidence type="ECO:0000313" key="6">
    <source>
        <dbReference type="Proteomes" id="UP001596328"/>
    </source>
</evidence>
<dbReference type="PANTHER" id="PTHR30237:SF4">
    <property type="entry name" value="LD-CARBOXYPEPTIDASE C-TERMINAL DOMAIN-CONTAINING PROTEIN"/>
    <property type="match status" value="1"/>
</dbReference>
<accession>A0ABD5RZX4</accession>
<name>A0ABD5RZX4_9EURY</name>
<dbReference type="InterPro" id="IPR040449">
    <property type="entry name" value="Peptidase_S66_N"/>
</dbReference>
<sequence>PPEERAAEIERAFADPEIRGVMAVTGGDDQLRVLRHLDADVLREHPTRFYGFSDNDNLRLYLWNRGVVSYGAQLMPTLALDPEIHSYTEHSLRRALFEGALGRVDPAEEWTDGWYEFDGEPREWRENDGRDWWIGPDVTGEPTVEGRVWGGCYSIVSWHLETSRYLPDPVDLEGAILALETSETLPYAADVGYTLRSMGERGLLERFDGVLVGRPKSFNPHAEREVDIETYRAAIREAVTAQLAEYAPHAVAAFGVDFGHTDPHVPLPLGGTATLDPDTETIRFD</sequence>
<dbReference type="InterPro" id="IPR029062">
    <property type="entry name" value="Class_I_gatase-like"/>
</dbReference>
<feature type="domain" description="LD-carboxypeptidase N-terminal" evidence="3">
    <location>
        <begin position="2"/>
        <end position="70"/>
    </location>
</feature>
<dbReference type="Gene3D" id="3.40.50.10740">
    <property type="entry name" value="Class I glutamine amidotransferase-like"/>
    <property type="match status" value="1"/>
</dbReference>
<dbReference type="Pfam" id="PF02016">
    <property type="entry name" value="Peptidase_S66"/>
    <property type="match status" value="1"/>
</dbReference>
<evidence type="ECO:0000259" key="3">
    <source>
        <dbReference type="Pfam" id="PF02016"/>
    </source>
</evidence>
<evidence type="ECO:0000256" key="2">
    <source>
        <dbReference type="ARBA" id="ARBA00022801"/>
    </source>
</evidence>
<dbReference type="GO" id="GO:0016787">
    <property type="term" value="F:hydrolase activity"/>
    <property type="evidence" value="ECO:0007669"/>
    <property type="project" value="UniProtKB-KW"/>
</dbReference>
<keyword evidence="6" id="KW-1185">Reference proteome</keyword>
<dbReference type="Pfam" id="PF17676">
    <property type="entry name" value="Peptidase_S66C"/>
    <property type="match status" value="1"/>
</dbReference>
<reference evidence="5 6" key="1">
    <citation type="journal article" date="2019" name="Int. J. Syst. Evol. Microbiol.">
        <title>The Global Catalogue of Microorganisms (GCM) 10K type strain sequencing project: providing services to taxonomists for standard genome sequencing and annotation.</title>
        <authorList>
            <consortium name="The Broad Institute Genomics Platform"/>
            <consortium name="The Broad Institute Genome Sequencing Center for Infectious Disease"/>
            <person name="Wu L."/>
            <person name="Ma J."/>
        </authorList>
    </citation>
    <scope>NUCLEOTIDE SEQUENCE [LARGE SCALE GENOMIC DNA]</scope>
    <source>
        <strain evidence="5 6">NBRC 111368</strain>
    </source>
</reference>
<dbReference type="InterPro" id="IPR003507">
    <property type="entry name" value="S66_fam"/>
</dbReference>
<feature type="non-terminal residue" evidence="5">
    <location>
        <position position="1"/>
    </location>
</feature>
<proteinExistence type="inferred from homology"/>
<comment type="caution">
    <text evidence="5">The sequence shown here is derived from an EMBL/GenBank/DDBJ whole genome shotgun (WGS) entry which is preliminary data.</text>
</comment>
<dbReference type="SUPFAM" id="SSF141986">
    <property type="entry name" value="LD-carboxypeptidase A C-terminal domain-like"/>
    <property type="match status" value="1"/>
</dbReference>
<dbReference type="InterPro" id="IPR040921">
    <property type="entry name" value="Peptidase_S66C"/>
</dbReference>
<comment type="similarity">
    <text evidence="1">Belongs to the peptidase S66 family.</text>
</comment>
<evidence type="ECO:0000259" key="4">
    <source>
        <dbReference type="Pfam" id="PF17676"/>
    </source>
</evidence>
<protein>
    <submittedName>
        <fullName evidence="5">S66 peptidase family protein</fullName>
        <ecNumber evidence="5">3.4.-.-</ecNumber>
    </submittedName>
</protein>
<keyword evidence="2 5" id="KW-0378">Hydrolase</keyword>
<gene>
    <name evidence="5" type="ORF">ACFQE1_09095</name>
</gene>
<dbReference type="AlphaFoldDB" id="A0ABD5RZX4"/>
<dbReference type="EMBL" id="JBHSWU010000205">
    <property type="protein sequence ID" value="MFC6724527.1"/>
    <property type="molecule type" value="Genomic_DNA"/>
</dbReference>
<dbReference type="CDD" id="cd07062">
    <property type="entry name" value="Peptidase_S66_mccF_like"/>
    <property type="match status" value="1"/>
</dbReference>
<feature type="domain" description="LD-carboxypeptidase C-terminal" evidence="4">
    <location>
        <begin position="145"/>
        <end position="275"/>
    </location>
</feature>
<dbReference type="InterPro" id="IPR027478">
    <property type="entry name" value="LdcA_N"/>
</dbReference>
<dbReference type="Gene3D" id="3.50.30.60">
    <property type="entry name" value="LD-carboxypeptidase A C-terminal domain-like"/>
    <property type="match status" value="1"/>
</dbReference>
<dbReference type="Proteomes" id="UP001596328">
    <property type="component" value="Unassembled WGS sequence"/>
</dbReference>
<organism evidence="5 6">
    <name type="scientific">Halobium palmae</name>
    <dbReference type="NCBI Taxonomy" id="1776492"/>
    <lineage>
        <taxon>Archaea</taxon>
        <taxon>Methanobacteriati</taxon>
        <taxon>Methanobacteriota</taxon>
        <taxon>Stenosarchaea group</taxon>
        <taxon>Halobacteria</taxon>
        <taxon>Halobacteriales</taxon>
        <taxon>Haloferacaceae</taxon>
        <taxon>Halobium</taxon>
    </lineage>
</organism>
<evidence type="ECO:0000256" key="1">
    <source>
        <dbReference type="ARBA" id="ARBA00010233"/>
    </source>
</evidence>
<evidence type="ECO:0000313" key="5">
    <source>
        <dbReference type="EMBL" id="MFC6724527.1"/>
    </source>
</evidence>
<dbReference type="InterPro" id="IPR027461">
    <property type="entry name" value="Carboxypeptidase_A_C_sf"/>
</dbReference>